<sequence>MLSTDFSSFFTRPIDASDIFFGHLYRLSLHLCFYLLAMHLRHHSILRPSTSSPRVSKALATTFHSSINFLYEAIAGKIFHLKGRFIEGESSLWQLS</sequence>
<dbReference type="Proteomes" id="UP001157418">
    <property type="component" value="Unassembled WGS sequence"/>
</dbReference>
<comment type="caution">
    <text evidence="1">The sequence shown here is derived from an EMBL/GenBank/DDBJ whole genome shotgun (WGS) entry which is preliminary data.</text>
</comment>
<dbReference type="EMBL" id="CAKMRJ010000912">
    <property type="protein sequence ID" value="CAH1420217.1"/>
    <property type="molecule type" value="Genomic_DNA"/>
</dbReference>
<accession>A0AAU9M0X0</accession>
<gene>
    <name evidence="1" type="ORF">LVIROSA_LOCUS7702</name>
</gene>
<organism evidence="1 2">
    <name type="scientific">Lactuca virosa</name>
    <dbReference type="NCBI Taxonomy" id="75947"/>
    <lineage>
        <taxon>Eukaryota</taxon>
        <taxon>Viridiplantae</taxon>
        <taxon>Streptophyta</taxon>
        <taxon>Embryophyta</taxon>
        <taxon>Tracheophyta</taxon>
        <taxon>Spermatophyta</taxon>
        <taxon>Magnoliopsida</taxon>
        <taxon>eudicotyledons</taxon>
        <taxon>Gunneridae</taxon>
        <taxon>Pentapetalae</taxon>
        <taxon>asterids</taxon>
        <taxon>campanulids</taxon>
        <taxon>Asterales</taxon>
        <taxon>Asteraceae</taxon>
        <taxon>Cichorioideae</taxon>
        <taxon>Cichorieae</taxon>
        <taxon>Lactucinae</taxon>
        <taxon>Lactuca</taxon>
    </lineage>
</organism>
<evidence type="ECO:0000313" key="2">
    <source>
        <dbReference type="Proteomes" id="UP001157418"/>
    </source>
</evidence>
<name>A0AAU9M0X0_9ASTR</name>
<reference evidence="1 2" key="1">
    <citation type="submission" date="2022-01" db="EMBL/GenBank/DDBJ databases">
        <authorList>
            <person name="Xiong W."/>
            <person name="Schranz E."/>
        </authorList>
    </citation>
    <scope>NUCLEOTIDE SEQUENCE [LARGE SCALE GENOMIC DNA]</scope>
</reference>
<dbReference type="AlphaFoldDB" id="A0AAU9M0X0"/>
<proteinExistence type="predicted"/>
<keyword evidence="2" id="KW-1185">Reference proteome</keyword>
<evidence type="ECO:0000313" key="1">
    <source>
        <dbReference type="EMBL" id="CAH1420217.1"/>
    </source>
</evidence>
<protein>
    <submittedName>
        <fullName evidence="1">Uncharacterized protein</fullName>
    </submittedName>
</protein>